<accession>A0A3G9G5T8</accession>
<reference evidence="3" key="2">
    <citation type="journal article" date="2017" name="Plant Physiol. Biochem.">
        <title>Differential oxidative and antioxidative response of duckweed Lemna minor toward plant growth promoting/inhibiting bacteria.</title>
        <authorList>
            <person name="Ishizawa H."/>
            <person name="Kuroda M."/>
            <person name="Morikawa M."/>
            <person name="Ike M."/>
        </authorList>
    </citation>
    <scope>NUCLEOTIDE SEQUENCE [LARGE SCALE GENOMIC DNA]</scope>
    <source>
        <strain evidence="3">M6</strain>
    </source>
</reference>
<dbReference type="InterPro" id="IPR001387">
    <property type="entry name" value="Cro/C1-type_HTH"/>
</dbReference>
<dbReference type="EMBL" id="AP018829">
    <property type="protein sequence ID" value="BBF82640.1"/>
    <property type="molecule type" value="Genomic_DNA"/>
</dbReference>
<evidence type="ECO:0000313" key="3">
    <source>
        <dbReference type="Proteomes" id="UP000278756"/>
    </source>
</evidence>
<dbReference type="GO" id="GO:0003677">
    <property type="term" value="F:DNA binding"/>
    <property type="evidence" value="ECO:0007669"/>
    <property type="project" value="InterPro"/>
</dbReference>
<evidence type="ECO:0000313" key="2">
    <source>
        <dbReference type="EMBL" id="BBF82640.1"/>
    </source>
</evidence>
<sequence>MDLHVGAMLRKRRRSLGMSQDVLATALGVTAQQVQKYETAGSRISASKLFEAAQALSVRVSYFFEDLSAEAELGGADMRSEVAVFLECPEGLEMASVFPRIEDPNVRKQFLGLARAMATPRPETRVPEV</sequence>
<keyword evidence="2" id="KW-0614">Plasmid</keyword>
<dbReference type="SUPFAM" id="SSF47413">
    <property type="entry name" value="lambda repressor-like DNA-binding domains"/>
    <property type="match status" value="1"/>
</dbReference>
<feature type="domain" description="HTH cro/C1-type" evidence="1">
    <location>
        <begin position="9"/>
        <end position="63"/>
    </location>
</feature>
<gene>
    <name evidence="2" type="ORF">EM6_3281</name>
</gene>
<geneLocation type="plasmid" evidence="3">
    <name>pasem-1 dna</name>
</geneLocation>
<dbReference type="AlphaFoldDB" id="A0A3G9G5T8"/>
<name>A0A3G9G5T8_9CAUL</name>
<dbReference type="Proteomes" id="UP000278756">
    <property type="component" value="Plasmid pASEM-1"/>
</dbReference>
<protein>
    <submittedName>
        <fullName evidence="2">Transcriptional regulator, Cro/CI family</fullName>
    </submittedName>
</protein>
<dbReference type="Gene3D" id="1.10.260.40">
    <property type="entry name" value="lambda repressor-like DNA-binding domains"/>
    <property type="match status" value="1"/>
</dbReference>
<dbReference type="PROSITE" id="PS50943">
    <property type="entry name" value="HTH_CROC1"/>
    <property type="match status" value="1"/>
</dbReference>
<dbReference type="Pfam" id="PF01381">
    <property type="entry name" value="HTH_3"/>
    <property type="match status" value="1"/>
</dbReference>
<reference evidence="3" key="1">
    <citation type="journal article" date="2017" name="Biotechnol. Biofuels">
        <title>Evaluation of environmental bacterial communities as a factor affecting the growth of duckweed Lemna minor.</title>
        <authorList>
            <person name="Ishizawa H."/>
            <person name="Kuroda M."/>
            <person name="Morikawa M."/>
            <person name="Ike M."/>
        </authorList>
    </citation>
    <scope>NUCLEOTIDE SEQUENCE [LARGE SCALE GENOMIC DNA]</scope>
    <source>
        <strain evidence="3">M6</strain>
    </source>
</reference>
<dbReference type="CDD" id="cd00093">
    <property type="entry name" value="HTH_XRE"/>
    <property type="match status" value="1"/>
</dbReference>
<organism evidence="2 3">
    <name type="scientific">Asticcacaulis excentricus</name>
    <dbReference type="NCBI Taxonomy" id="78587"/>
    <lineage>
        <taxon>Bacteria</taxon>
        <taxon>Pseudomonadati</taxon>
        <taxon>Pseudomonadota</taxon>
        <taxon>Alphaproteobacteria</taxon>
        <taxon>Caulobacterales</taxon>
        <taxon>Caulobacteraceae</taxon>
        <taxon>Asticcacaulis</taxon>
    </lineage>
</organism>
<proteinExistence type="predicted"/>
<evidence type="ECO:0000259" key="1">
    <source>
        <dbReference type="PROSITE" id="PS50943"/>
    </source>
</evidence>
<dbReference type="SMART" id="SM00530">
    <property type="entry name" value="HTH_XRE"/>
    <property type="match status" value="1"/>
</dbReference>
<dbReference type="InterPro" id="IPR010982">
    <property type="entry name" value="Lambda_DNA-bd_dom_sf"/>
</dbReference>